<feature type="transmembrane region" description="Helical" evidence="8">
    <location>
        <begin position="316"/>
        <end position="343"/>
    </location>
</feature>
<organism evidence="9 10">
    <name type="scientific">Candidatus Filomicrobium marinum</name>
    <dbReference type="NCBI Taxonomy" id="1608628"/>
    <lineage>
        <taxon>Bacteria</taxon>
        <taxon>Pseudomonadati</taxon>
        <taxon>Pseudomonadota</taxon>
        <taxon>Alphaproteobacteria</taxon>
        <taxon>Hyphomicrobiales</taxon>
        <taxon>Hyphomicrobiaceae</taxon>
        <taxon>Filomicrobium</taxon>
    </lineage>
</organism>
<keyword evidence="3" id="KW-0813">Transport</keyword>
<feature type="transmembrane region" description="Helical" evidence="8">
    <location>
        <begin position="248"/>
        <end position="271"/>
    </location>
</feature>
<comment type="similarity">
    <text evidence="2">Belongs to the autoinducer-2 exporter (AI-2E) (TC 2.A.86) family.</text>
</comment>
<feature type="transmembrane region" description="Helical" evidence="8">
    <location>
        <begin position="32"/>
        <end position="58"/>
    </location>
</feature>
<dbReference type="AlphaFoldDB" id="A0A0D6JK88"/>
<gene>
    <name evidence="9" type="ORF">YBN1229_v1_3804</name>
</gene>
<evidence type="ECO:0000256" key="6">
    <source>
        <dbReference type="ARBA" id="ARBA00022989"/>
    </source>
</evidence>
<accession>A0A0D6JK88</accession>
<reference evidence="10" key="1">
    <citation type="submission" date="2015-02" db="EMBL/GenBank/DDBJ databases">
        <authorList>
            <person name="Chooi Y.-H."/>
        </authorList>
    </citation>
    <scope>NUCLEOTIDE SEQUENCE [LARGE SCALE GENOMIC DNA]</scope>
    <source>
        <strain evidence="10">strain Y</strain>
    </source>
</reference>
<evidence type="ECO:0000256" key="3">
    <source>
        <dbReference type="ARBA" id="ARBA00022448"/>
    </source>
</evidence>
<evidence type="ECO:0000256" key="7">
    <source>
        <dbReference type="ARBA" id="ARBA00023136"/>
    </source>
</evidence>
<dbReference type="PANTHER" id="PTHR21716">
    <property type="entry name" value="TRANSMEMBRANE PROTEIN"/>
    <property type="match status" value="1"/>
</dbReference>
<evidence type="ECO:0000256" key="8">
    <source>
        <dbReference type="SAM" id="Phobius"/>
    </source>
</evidence>
<evidence type="ECO:0008006" key="11">
    <source>
        <dbReference type="Google" id="ProtNLM"/>
    </source>
</evidence>
<evidence type="ECO:0000313" key="10">
    <source>
        <dbReference type="Proteomes" id="UP000033187"/>
    </source>
</evidence>
<feature type="transmembrane region" description="Helical" evidence="8">
    <location>
        <begin position="70"/>
        <end position="92"/>
    </location>
</feature>
<evidence type="ECO:0000256" key="5">
    <source>
        <dbReference type="ARBA" id="ARBA00022692"/>
    </source>
</evidence>
<name>A0A0D6JK88_9HYPH</name>
<keyword evidence="7 8" id="KW-0472">Membrane</keyword>
<evidence type="ECO:0000256" key="2">
    <source>
        <dbReference type="ARBA" id="ARBA00009773"/>
    </source>
</evidence>
<feature type="transmembrane region" description="Helical" evidence="8">
    <location>
        <begin position="278"/>
        <end position="296"/>
    </location>
</feature>
<protein>
    <recommendedName>
        <fullName evidence="11">Permease</fullName>
    </recommendedName>
</protein>
<evidence type="ECO:0000256" key="4">
    <source>
        <dbReference type="ARBA" id="ARBA00022475"/>
    </source>
</evidence>
<evidence type="ECO:0000313" key="9">
    <source>
        <dbReference type="EMBL" id="CPR22371.1"/>
    </source>
</evidence>
<dbReference type="RefSeq" id="WP_244464957.1">
    <property type="nucleotide sequence ID" value="NZ_LN829118.1"/>
</dbReference>
<dbReference type="PANTHER" id="PTHR21716:SF67">
    <property type="entry name" value="TRANSPORT PROTEIN YDIK-RELATED"/>
    <property type="match status" value="1"/>
</dbReference>
<sequence>MAGKSEMDIDGTSHDRIIETVIKVALLAVVAYASWAIISPFLTIGLWSAILAVALYPVHNRLSAWVGQKLAAFFITAVSIAVVLGPLTWLGFGMAHGIGYIGEGLESGRLLVPMPPDSIKSWPIAGERLYDLWLASATNAKAMLVEFAPKLRPLAPSFLDIAQNVMVGLLQFLVAIMIAGLLFTPGPKIVESISRACDRLLRPRGREIVRLVGATIRNVSRGVVGVSVLQTALVGLGFVVAGVPGAGILAFIALVLGIIQIGPGLVILPVVIWSWMELGAVQAALFTAYMIPVGLVDNVLRPIVMTRGLSMPMPLIIIGVLGGTISNGIIGLFLGPVIVAVAWQLILVWLESDDDTDEQSRHS</sequence>
<dbReference type="Proteomes" id="UP000033187">
    <property type="component" value="Chromosome 1"/>
</dbReference>
<evidence type="ECO:0000256" key="1">
    <source>
        <dbReference type="ARBA" id="ARBA00004651"/>
    </source>
</evidence>
<feature type="transmembrane region" description="Helical" evidence="8">
    <location>
        <begin position="161"/>
        <end position="183"/>
    </location>
</feature>
<feature type="transmembrane region" description="Helical" evidence="8">
    <location>
        <begin position="223"/>
        <end position="242"/>
    </location>
</feature>
<dbReference type="EMBL" id="LN829119">
    <property type="protein sequence ID" value="CPR22371.1"/>
    <property type="molecule type" value="Genomic_DNA"/>
</dbReference>
<dbReference type="KEGG" id="fil:BN1229_v1_3814"/>
<keyword evidence="10" id="KW-1185">Reference proteome</keyword>
<keyword evidence="5 8" id="KW-0812">Transmembrane</keyword>
<proteinExistence type="inferred from homology"/>
<keyword evidence="4" id="KW-1003">Cell membrane</keyword>
<dbReference type="InterPro" id="IPR002549">
    <property type="entry name" value="AI-2E-like"/>
</dbReference>
<keyword evidence="6 8" id="KW-1133">Transmembrane helix</keyword>
<dbReference type="KEGG" id="fiy:BN1229_v1_3804"/>
<dbReference type="GO" id="GO:0005886">
    <property type="term" value="C:plasma membrane"/>
    <property type="evidence" value="ECO:0007669"/>
    <property type="project" value="UniProtKB-SubCell"/>
</dbReference>
<comment type="subcellular location">
    <subcellularLocation>
        <location evidence="1">Cell membrane</location>
        <topology evidence="1">Multi-pass membrane protein</topology>
    </subcellularLocation>
</comment>
<dbReference type="Pfam" id="PF01594">
    <property type="entry name" value="AI-2E_transport"/>
    <property type="match status" value="1"/>
</dbReference>